<name>A0ABM9AVD4_9BACT</name>
<keyword evidence="2" id="KW-0812">Transmembrane</keyword>
<reference evidence="3" key="1">
    <citation type="submission" date="2021-12" db="EMBL/GenBank/DDBJ databases">
        <authorList>
            <person name="Rodrigo-Torres L."/>
            <person name="Arahal R. D."/>
            <person name="Lucena T."/>
        </authorList>
    </citation>
    <scope>NUCLEOTIDE SEQUENCE</scope>
    <source>
        <strain evidence="3">CECT 8858</strain>
    </source>
</reference>
<keyword evidence="4" id="KW-1185">Reference proteome</keyword>
<dbReference type="Proteomes" id="UP000837932">
    <property type="component" value="Unassembled WGS sequence"/>
</dbReference>
<evidence type="ECO:0000313" key="3">
    <source>
        <dbReference type="EMBL" id="CAH0997645.1"/>
    </source>
</evidence>
<evidence type="ECO:0000256" key="1">
    <source>
        <dbReference type="SAM" id="MobiDB-lite"/>
    </source>
</evidence>
<sequence>MKENNKYRFIWAAIGLLLVLNIGLLAWIMFFSANGFFPPKRLFLENELKFDQKQSDAYRILRQQHAAQVRALRETVKSMKTEFYEELSQENISDSTIKSKAINIETKMAEVDLITFKHFQQVRRMCTPQQQKRFDELIMDLIRTIDRPSGGPPPRNARPPFDGPRPSNMPPPNE</sequence>
<evidence type="ECO:0000313" key="4">
    <source>
        <dbReference type="Proteomes" id="UP000837932"/>
    </source>
</evidence>
<feature type="region of interest" description="Disordered" evidence="1">
    <location>
        <begin position="145"/>
        <end position="174"/>
    </location>
</feature>
<evidence type="ECO:0000256" key="2">
    <source>
        <dbReference type="SAM" id="Phobius"/>
    </source>
</evidence>
<comment type="caution">
    <text evidence="3">The sequence shown here is derived from an EMBL/GenBank/DDBJ whole genome shotgun (WGS) entry which is preliminary data.</text>
</comment>
<dbReference type="RefSeq" id="WP_238808454.1">
    <property type="nucleotide sequence ID" value="NZ_CAKLPY010000004.1"/>
</dbReference>
<evidence type="ECO:0008006" key="5">
    <source>
        <dbReference type="Google" id="ProtNLM"/>
    </source>
</evidence>
<feature type="compositionally biased region" description="Pro residues" evidence="1">
    <location>
        <begin position="150"/>
        <end position="174"/>
    </location>
</feature>
<gene>
    <name evidence="3" type="ORF">EMA8858_03779</name>
</gene>
<proteinExistence type="predicted"/>
<protein>
    <recommendedName>
        <fullName evidence="5">Periplasmic heavy metal sensor</fullName>
    </recommendedName>
</protein>
<keyword evidence="2" id="KW-1133">Transmembrane helix</keyword>
<accession>A0ABM9AVD4</accession>
<keyword evidence="2" id="KW-0472">Membrane</keyword>
<organism evidence="3 4">
    <name type="scientific">Emticicia aquatica</name>
    <dbReference type="NCBI Taxonomy" id="1681835"/>
    <lineage>
        <taxon>Bacteria</taxon>
        <taxon>Pseudomonadati</taxon>
        <taxon>Bacteroidota</taxon>
        <taxon>Cytophagia</taxon>
        <taxon>Cytophagales</taxon>
        <taxon>Leadbetterellaceae</taxon>
        <taxon>Emticicia</taxon>
    </lineage>
</organism>
<dbReference type="Gene3D" id="1.20.120.1490">
    <property type="match status" value="1"/>
</dbReference>
<dbReference type="EMBL" id="CAKLPY010000004">
    <property type="protein sequence ID" value="CAH0997645.1"/>
    <property type="molecule type" value="Genomic_DNA"/>
</dbReference>
<feature type="transmembrane region" description="Helical" evidence="2">
    <location>
        <begin position="9"/>
        <end position="30"/>
    </location>
</feature>